<dbReference type="AlphaFoldDB" id="A0A091B501"/>
<protein>
    <recommendedName>
        <fullName evidence="4">DUF4412 domain-containing protein</fullName>
    </recommendedName>
</protein>
<proteinExistence type="predicted"/>
<feature type="chain" id="PRO_5001870835" description="DUF4412 domain-containing protein" evidence="1">
    <location>
        <begin position="23"/>
        <end position="298"/>
    </location>
</feature>
<gene>
    <name evidence="2" type="ORF">N787_10305</name>
</gene>
<comment type="caution">
    <text evidence="2">The sequence shown here is derived from an EMBL/GenBank/DDBJ whole genome shotgun (WGS) entry which is preliminary data.</text>
</comment>
<evidence type="ECO:0000313" key="3">
    <source>
        <dbReference type="Proteomes" id="UP000029393"/>
    </source>
</evidence>
<evidence type="ECO:0000313" key="2">
    <source>
        <dbReference type="EMBL" id="KFN46612.1"/>
    </source>
</evidence>
<dbReference type="EMBL" id="AVCK01000015">
    <property type="protein sequence ID" value="KFN46612.1"/>
    <property type="molecule type" value="Genomic_DNA"/>
</dbReference>
<dbReference type="OrthoDB" id="67279at2"/>
<evidence type="ECO:0008006" key="4">
    <source>
        <dbReference type="Google" id="ProtNLM"/>
    </source>
</evidence>
<dbReference type="Pfam" id="PF20388">
    <property type="entry name" value="DUF6683"/>
    <property type="match status" value="1"/>
</dbReference>
<reference evidence="2 3" key="1">
    <citation type="submission" date="2013-09" db="EMBL/GenBank/DDBJ databases">
        <title>Genome sequencing of Arenimonas metalli.</title>
        <authorList>
            <person name="Chen F."/>
            <person name="Wang G."/>
        </authorList>
    </citation>
    <scope>NUCLEOTIDE SEQUENCE [LARGE SCALE GENOMIC DNA]</scope>
    <source>
        <strain evidence="2 3">CF5-1</strain>
    </source>
</reference>
<dbReference type="PATRIC" id="fig|1384056.3.peg.1286"/>
<dbReference type="InterPro" id="IPR046505">
    <property type="entry name" value="DUF6683"/>
</dbReference>
<dbReference type="Proteomes" id="UP000029393">
    <property type="component" value="Unassembled WGS sequence"/>
</dbReference>
<keyword evidence="1" id="KW-0732">Signal</keyword>
<name>A0A091B501_9GAMM</name>
<evidence type="ECO:0000256" key="1">
    <source>
        <dbReference type="SAM" id="SignalP"/>
    </source>
</evidence>
<keyword evidence="3" id="KW-1185">Reference proteome</keyword>
<accession>A0A091B501</accession>
<feature type="signal peptide" evidence="1">
    <location>
        <begin position="1"/>
        <end position="22"/>
    </location>
</feature>
<dbReference type="RefSeq" id="WP_034211901.1">
    <property type="nucleotide sequence ID" value="NZ_AVCK01000015.1"/>
</dbReference>
<sequence>MKKLVLASILLFLAAGSNPVVASLRFTPPPGDTSLRDVVHDLGSNAEERQQLLDAITVAKTELFERPHAAKGWKNNVAGAYTFFISSTSHVWTGQAPDAVAQDGLFSRLSEAMAADLAGVSDRDKAVLYNTMIASASLPLLLYVDGQQSGNREQMEQARTLAAEYSRALLQSEPQALVAMLSGGAVDAPSAAAAAAPAPAHSAPKAAVSGGLDGQWECMVLSPRLVPGMGGNSTMIFQPVPGVRFEIAGNRYRTTGGGGTVSRSGDTLRFSGTDMNGMVASVNGDSLKFDEDQTCSRP</sequence>
<organism evidence="2 3">
    <name type="scientific">Arenimonas metalli CF5-1</name>
    <dbReference type="NCBI Taxonomy" id="1384056"/>
    <lineage>
        <taxon>Bacteria</taxon>
        <taxon>Pseudomonadati</taxon>
        <taxon>Pseudomonadota</taxon>
        <taxon>Gammaproteobacteria</taxon>
        <taxon>Lysobacterales</taxon>
        <taxon>Lysobacteraceae</taxon>
        <taxon>Arenimonas</taxon>
    </lineage>
</organism>